<proteinExistence type="predicted"/>
<keyword evidence="1" id="KW-0812">Transmembrane</keyword>
<name>A0ABU1UTX4_9GAMM</name>
<organism evidence="2 3">
    <name type="scientific">Cellvibrio fibrivorans</name>
    <dbReference type="NCBI Taxonomy" id="126350"/>
    <lineage>
        <taxon>Bacteria</taxon>
        <taxon>Pseudomonadati</taxon>
        <taxon>Pseudomonadota</taxon>
        <taxon>Gammaproteobacteria</taxon>
        <taxon>Cellvibrionales</taxon>
        <taxon>Cellvibrionaceae</taxon>
        <taxon>Cellvibrio</taxon>
    </lineage>
</organism>
<comment type="caution">
    <text evidence="2">The sequence shown here is derived from an EMBL/GenBank/DDBJ whole genome shotgun (WGS) entry which is preliminary data.</text>
</comment>
<sequence>MYFQINSFPELAKLTKAERKRKIKEITQGLSLGSKYTVLIVVSVILCVIGSGIAANADLNGDVVGGIGYSVLFSSWFLGHLIIVNWIVYPKLNEFIR</sequence>
<protein>
    <submittedName>
        <fullName evidence="2">Uncharacterized protein</fullName>
    </submittedName>
</protein>
<dbReference type="RefSeq" id="WP_310068520.1">
    <property type="nucleotide sequence ID" value="NZ_JAVDVX010000001.1"/>
</dbReference>
<feature type="transmembrane region" description="Helical" evidence="1">
    <location>
        <begin position="36"/>
        <end position="55"/>
    </location>
</feature>
<keyword evidence="3" id="KW-1185">Reference proteome</keyword>
<evidence type="ECO:0000256" key="1">
    <source>
        <dbReference type="SAM" id="Phobius"/>
    </source>
</evidence>
<evidence type="ECO:0000313" key="2">
    <source>
        <dbReference type="EMBL" id="MDR7088635.1"/>
    </source>
</evidence>
<keyword evidence="1" id="KW-0472">Membrane</keyword>
<evidence type="ECO:0000313" key="3">
    <source>
        <dbReference type="Proteomes" id="UP001253595"/>
    </source>
</evidence>
<feature type="transmembrane region" description="Helical" evidence="1">
    <location>
        <begin position="67"/>
        <end position="89"/>
    </location>
</feature>
<reference evidence="2 3" key="1">
    <citation type="submission" date="2023-07" db="EMBL/GenBank/DDBJ databases">
        <title>Sorghum-associated microbial communities from plants grown in Nebraska, USA.</title>
        <authorList>
            <person name="Schachtman D."/>
        </authorList>
    </citation>
    <scope>NUCLEOTIDE SEQUENCE [LARGE SCALE GENOMIC DNA]</scope>
    <source>
        <strain evidence="2 3">BE190</strain>
    </source>
</reference>
<keyword evidence="1" id="KW-1133">Transmembrane helix</keyword>
<gene>
    <name evidence="2" type="ORF">J2X05_000638</name>
</gene>
<accession>A0ABU1UTX4</accession>
<dbReference type="Proteomes" id="UP001253595">
    <property type="component" value="Unassembled WGS sequence"/>
</dbReference>
<dbReference type="EMBL" id="JAVDVX010000001">
    <property type="protein sequence ID" value="MDR7088635.1"/>
    <property type="molecule type" value="Genomic_DNA"/>
</dbReference>